<protein>
    <submittedName>
        <fullName evidence="2">Uncharacterized protein</fullName>
    </submittedName>
</protein>
<proteinExistence type="predicted"/>
<keyword evidence="1" id="KW-0472">Membrane</keyword>
<reference evidence="2" key="1">
    <citation type="submission" date="2021-11" db="EMBL/GenBank/DDBJ databases">
        <authorList>
            <person name="Bulgarelli D."/>
        </authorList>
    </citation>
    <scope>NUCLEOTIDE SEQUENCE</scope>
    <source>
        <strain evidence="2">Bi133</strain>
    </source>
</reference>
<sequence>MKKVHTFSLYIFGILLLFLLLLILLEIKKLDEGIFLQGIEEKLFYINEEIQEITTD</sequence>
<keyword evidence="1" id="KW-0812">Transmembrane</keyword>
<dbReference type="AlphaFoldDB" id="A0A9W4KRE9"/>
<keyword evidence="1" id="KW-1133">Transmembrane helix</keyword>
<accession>A0A9W4KRE9</accession>
<evidence type="ECO:0000256" key="1">
    <source>
        <dbReference type="SAM" id="Phobius"/>
    </source>
</evidence>
<gene>
    <name evidence="2" type="ORF">SRABI133_01167</name>
</gene>
<evidence type="ECO:0000313" key="2">
    <source>
        <dbReference type="EMBL" id="CAH0170253.1"/>
    </source>
</evidence>
<evidence type="ECO:0000313" key="3">
    <source>
        <dbReference type="Proteomes" id="UP000789326"/>
    </source>
</evidence>
<comment type="caution">
    <text evidence="2">The sequence shown here is derived from an EMBL/GenBank/DDBJ whole genome shotgun (WGS) entry which is preliminary data.</text>
</comment>
<organism evidence="2 3">
    <name type="scientific">Peribacillus simplex</name>
    <dbReference type="NCBI Taxonomy" id="1478"/>
    <lineage>
        <taxon>Bacteria</taxon>
        <taxon>Bacillati</taxon>
        <taxon>Bacillota</taxon>
        <taxon>Bacilli</taxon>
        <taxon>Bacillales</taxon>
        <taxon>Bacillaceae</taxon>
        <taxon>Peribacillus</taxon>
    </lineage>
</organism>
<dbReference type="EMBL" id="CAKKMG010000009">
    <property type="protein sequence ID" value="CAH0170253.1"/>
    <property type="molecule type" value="Genomic_DNA"/>
</dbReference>
<feature type="transmembrane region" description="Helical" evidence="1">
    <location>
        <begin position="6"/>
        <end position="25"/>
    </location>
</feature>
<name>A0A9W4KRE9_9BACI</name>
<dbReference type="Proteomes" id="UP000789326">
    <property type="component" value="Unassembled WGS sequence"/>
</dbReference>
<dbReference type="RefSeq" id="WP_176526352.1">
    <property type="nucleotide sequence ID" value="NZ_CAKKMG010000009.1"/>
</dbReference>